<dbReference type="AlphaFoldDB" id="A0AA39CAF7"/>
<sequence>MKVAYVDMIVFMYVIQILIGSSHGIPARNCTATTCGDNEQCHEYDDRSISCTCSEFAYRNHATDQCVVKYNWVNYDPKLLSDPRLMQFEKGSDRYHGLGRLSYDNGDILPGEMEVFFKKPRDITFFFIAHNGYNKPEVLLIDSGTTKWIYSSNGVIENNAIIGGKKENEIIYICRIYIYPEYIIGWMQPSKRSCYVSRKPNSRYESYKILTVQIG</sequence>
<evidence type="ECO:0000313" key="2">
    <source>
        <dbReference type="EMBL" id="KAK0160564.1"/>
    </source>
</evidence>
<accession>A0AA39CAF7</accession>
<dbReference type="Pfam" id="PF11901">
    <property type="entry name" value="DM9"/>
    <property type="match status" value="1"/>
</dbReference>
<evidence type="ECO:0000256" key="1">
    <source>
        <dbReference type="SAM" id="SignalP"/>
    </source>
</evidence>
<gene>
    <name evidence="2" type="ORF">PV328_007962</name>
</gene>
<dbReference type="InterPro" id="IPR006616">
    <property type="entry name" value="DM9_repeat"/>
</dbReference>
<dbReference type="PANTHER" id="PTHR31649:SF1">
    <property type="entry name" value="FARNESOIC ACID O-METHYL TRANSFERASE DOMAIN-CONTAINING PROTEIN"/>
    <property type="match status" value="1"/>
</dbReference>
<proteinExistence type="predicted"/>
<comment type="caution">
    <text evidence="2">The sequence shown here is derived from an EMBL/GenBank/DDBJ whole genome shotgun (WGS) entry which is preliminary data.</text>
</comment>
<name>A0AA39CAF7_9HYME</name>
<dbReference type="SMART" id="SM00696">
    <property type="entry name" value="DM9"/>
    <property type="match status" value="1"/>
</dbReference>
<reference evidence="2" key="2">
    <citation type="submission" date="2023-03" db="EMBL/GenBank/DDBJ databases">
        <authorList>
            <person name="Inwood S.N."/>
            <person name="Skelly J.G."/>
            <person name="Guhlin J."/>
            <person name="Harrop T.W.R."/>
            <person name="Goldson S.G."/>
            <person name="Dearden P.K."/>
        </authorList>
    </citation>
    <scope>NUCLEOTIDE SEQUENCE</scope>
    <source>
        <strain evidence="2">Irish</strain>
        <tissue evidence="2">Whole body</tissue>
    </source>
</reference>
<feature type="signal peptide" evidence="1">
    <location>
        <begin position="1"/>
        <end position="24"/>
    </location>
</feature>
<keyword evidence="3" id="KW-1185">Reference proteome</keyword>
<dbReference type="EMBL" id="JAQQBS010001423">
    <property type="protein sequence ID" value="KAK0160564.1"/>
    <property type="molecule type" value="Genomic_DNA"/>
</dbReference>
<organism evidence="2 3">
    <name type="scientific">Microctonus aethiopoides</name>
    <dbReference type="NCBI Taxonomy" id="144406"/>
    <lineage>
        <taxon>Eukaryota</taxon>
        <taxon>Metazoa</taxon>
        <taxon>Ecdysozoa</taxon>
        <taxon>Arthropoda</taxon>
        <taxon>Hexapoda</taxon>
        <taxon>Insecta</taxon>
        <taxon>Pterygota</taxon>
        <taxon>Neoptera</taxon>
        <taxon>Endopterygota</taxon>
        <taxon>Hymenoptera</taxon>
        <taxon>Apocrita</taxon>
        <taxon>Ichneumonoidea</taxon>
        <taxon>Braconidae</taxon>
        <taxon>Euphorinae</taxon>
        <taxon>Microctonus</taxon>
    </lineage>
</organism>
<feature type="chain" id="PRO_5041281780" evidence="1">
    <location>
        <begin position="25"/>
        <end position="215"/>
    </location>
</feature>
<dbReference type="Proteomes" id="UP001168990">
    <property type="component" value="Unassembled WGS sequence"/>
</dbReference>
<reference evidence="2" key="1">
    <citation type="journal article" date="2023" name="bioRxiv">
        <title>Scaffold-level genome assemblies of two parasitoid biocontrol wasps reveal the parthenogenesis mechanism and an associated novel virus.</title>
        <authorList>
            <person name="Inwood S."/>
            <person name="Skelly J."/>
            <person name="Guhlin J."/>
            <person name="Harrop T."/>
            <person name="Goldson S."/>
            <person name="Dearden P."/>
        </authorList>
    </citation>
    <scope>NUCLEOTIDE SEQUENCE</scope>
    <source>
        <strain evidence="2">Irish</strain>
        <tissue evidence="2">Whole body</tissue>
    </source>
</reference>
<evidence type="ECO:0000313" key="3">
    <source>
        <dbReference type="Proteomes" id="UP001168990"/>
    </source>
</evidence>
<keyword evidence="1" id="KW-0732">Signal</keyword>
<dbReference type="PANTHER" id="PTHR31649">
    <property type="entry name" value="AGAP009604-PA"/>
    <property type="match status" value="1"/>
</dbReference>
<protein>
    <submittedName>
        <fullName evidence="2">Uncharacterized protein</fullName>
    </submittedName>
</protein>